<proteinExistence type="predicted"/>
<dbReference type="PANTHER" id="PTHR35008">
    <property type="entry name" value="BLL4482 PROTEIN-RELATED"/>
    <property type="match status" value="1"/>
</dbReference>
<feature type="signal peptide" evidence="5">
    <location>
        <begin position="1"/>
        <end position="21"/>
    </location>
</feature>
<accession>A0A4R3NPP5</accession>
<sequence length="303" mass="32424">MKKLTAFILIIAAVLTGAAFAVVLTPPQVDNTAFIDLPAPDIKNGQQMFWAGGCAGCHAAPVATGDQRLVLSGGLAIKSDFGTFHAPNISPDPQAGIGAWSVPEFANAVKKGIGPDGENLYPSLPYTSYVRMTNQDVKDLFGYIMTLPESSQPDKPHDLAFPFSFRPALAFWKELYFSDQPRVEISGASAQVERGQYLVEGPGHCGECHTPRTRLGGPEYDRWLAGGPNPDGPGMVPNITPGSTFIGSWSASEIADYLETGFTPEYDVVGGSMVEVQKNLAHLPRSDLEAIAAYLKAVPARQN</sequence>
<keyword evidence="5" id="KW-0732">Signal</keyword>
<name>A0A4R3NPP5_9HYPH</name>
<gene>
    <name evidence="7" type="ORF">EDC90_101619</name>
</gene>
<evidence type="ECO:0000256" key="2">
    <source>
        <dbReference type="ARBA" id="ARBA00022723"/>
    </source>
</evidence>
<feature type="domain" description="Cytochrome c" evidence="6">
    <location>
        <begin position="40"/>
        <end position="148"/>
    </location>
</feature>
<dbReference type="GO" id="GO:0046872">
    <property type="term" value="F:metal ion binding"/>
    <property type="evidence" value="ECO:0007669"/>
    <property type="project" value="UniProtKB-KW"/>
</dbReference>
<evidence type="ECO:0000313" key="7">
    <source>
        <dbReference type="EMBL" id="TCT37833.1"/>
    </source>
</evidence>
<dbReference type="Gene3D" id="1.10.760.10">
    <property type="entry name" value="Cytochrome c-like domain"/>
    <property type="match status" value="2"/>
</dbReference>
<dbReference type="InterPro" id="IPR009056">
    <property type="entry name" value="Cyt_c-like_dom"/>
</dbReference>
<reference evidence="7 8" key="1">
    <citation type="submission" date="2019-03" db="EMBL/GenBank/DDBJ databases">
        <title>Freshwater and sediment microbial communities from various areas in North America, analyzing microbe dynamics in response to fracking.</title>
        <authorList>
            <person name="Lamendella R."/>
        </authorList>
    </citation>
    <scope>NUCLEOTIDE SEQUENCE [LARGE SCALE GENOMIC DNA]</scope>
    <source>
        <strain evidence="7 8">175.2</strain>
    </source>
</reference>
<dbReference type="PANTHER" id="PTHR35008:SF8">
    <property type="entry name" value="ALCOHOL DEHYDROGENASE CYTOCHROME C SUBUNIT"/>
    <property type="match status" value="1"/>
</dbReference>
<feature type="chain" id="PRO_5020885889" evidence="5">
    <location>
        <begin position="22"/>
        <end position="303"/>
    </location>
</feature>
<keyword evidence="3 4" id="KW-0408">Iron</keyword>
<dbReference type="EMBL" id="SMAR01000016">
    <property type="protein sequence ID" value="TCT37833.1"/>
    <property type="molecule type" value="Genomic_DNA"/>
</dbReference>
<dbReference type="Proteomes" id="UP000295097">
    <property type="component" value="Unassembled WGS sequence"/>
</dbReference>
<keyword evidence="1 4" id="KW-0349">Heme</keyword>
<dbReference type="SUPFAM" id="SSF46626">
    <property type="entry name" value="Cytochrome c"/>
    <property type="match status" value="2"/>
</dbReference>
<comment type="caution">
    <text evidence="7">The sequence shown here is derived from an EMBL/GenBank/DDBJ whole genome shotgun (WGS) entry which is preliminary data.</text>
</comment>
<feature type="domain" description="Cytochrome c" evidence="6">
    <location>
        <begin position="190"/>
        <end position="299"/>
    </location>
</feature>
<dbReference type="PROSITE" id="PS51007">
    <property type="entry name" value="CYTC"/>
    <property type="match status" value="2"/>
</dbReference>
<dbReference type="GO" id="GO:0020037">
    <property type="term" value="F:heme binding"/>
    <property type="evidence" value="ECO:0007669"/>
    <property type="project" value="InterPro"/>
</dbReference>
<dbReference type="AlphaFoldDB" id="A0A4R3NPP5"/>
<evidence type="ECO:0000256" key="5">
    <source>
        <dbReference type="SAM" id="SignalP"/>
    </source>
</evidence>
<dbReference type="Pfam" id="PF00034">
    <property type="entry name" value="Cytochrom_C"/>
    <property type="match status" value="1"/>
</dbReference>
<dbReference type="GO" id="GO:0009055">
    <property type="term" value="F:electron transfer activity"/>
    <property type="evidence" value="ECO:0007669"/>
    <property type="project" value="InterPro"/>
</dbReference>
<dbReference type="InterPro" id="IPR051459">
    <property type="entry name" value="Cytochrome_c-type_DH"/>
</dbReference>
<evidence type="ECO:0000259" key="6">
    <source>
        <dbReference type="PROSITE" id="PS51007"/>
    </source>
</evidence>
<evidence type="ECO:0000256" key="4">
    <source>
        <dbReference type="PROSITE-ProRule" id="PRU00433"/>
    </source>
</evidence>
<protein>
    <submittedName>
        <fullName evidence="7">Mono/diheme cytochrome c family protein</fullName>
    </submittedName>
</protein>
<organism evidence="7 8">
    <name type="scientific">Martelella mediterranea</name>
    <dbReference type="NCBI Taxonomy" id="293089"/>
    <lineage>
        <taxon>Bacteria</taxon>
        <taxon>Pseudomonadati</taxon>
        <taxon>Pseudomonadota</taxon>
        <taxon>Alphaproteobacteria</taxon>
        <taxon>Hyphomicrobiales</taxon>
        <taxon>Aurantimonadaceae</taxon>
        <taxon>Martelella</taxon>
    </lineage>
</organism>
<keyword evidence="8" id="KW-1185">Reference proteome</keyword>
<evidence type="ECO:0000256" key="1">
    <source>
        <dbReference type="ARBA" id="ARBA00022617"/>
    </source>
</evidence>
<evidence type="ECO:0000256" key="3">
    <source>
        <dbReference type="ARBA" id="ARBA00023004"/>
    </source>
</evidence>
<evidence type="ECO:0000313" key="8">
    <source>
        <dbReference type="Proteomes" id="UP000295097"/>
    </source>
</evidence>
<dbReference type="InterPro" id="IPR036909">
    <property type="entry name" value="Cyt_c-like_dom_sf"/>
</dbReference>
<keyword evidence="2 4" id="KW-0479">Metal-binding</keyword>